<accession>A0ACA6QMT1</accession>
<dbReference type="Proteomes" id="UP000002571">
    <property type="component" value="Chromosome 1"/>
</dbReference>
<dbReference type="EMBL" id="CP001805">
    <property type="protein sequence ID" value="ACY51748.1"/>
    <property type="molecule type" value="Genomic_DNA"/>
</dbReference>
<gene>
    <name evidence="1" type="ordered locus">VEA_003588</name>
</gene>
<keyword evidence="2" id="KW-1185">Reference proteome</keyword>
<protein>
    <submittedName>
        <fullName evidence="1">Uncharacterized protein</fullName>
    </submittedName>
</protein>
<evidence type="ECO:0000313" key="1">
    <source>
        <dbReference type="EMBL" id="ACY51748.1"/>
    </source>
</evidence>
<proteinExistence type="predicted"/>
<name>A0ACA6QMT1_VIBAE</name>
<reference evidence="1" key="1">
    <citation type="submission" date="2009-10" db="EMBL/GenBank/DDBJ databases">
        <authorList>
            <consortium name="Los Alamos National Laboratory (LANL)"/>
            <consortium name="National Microbial Pathogen Data Resource (NMPDR)"/>
            <person name="Munk A.C."/>
            <person name="Tapia R."/>
            <person name="Green L."/>
            <person name="Rogers Y."/>
            <person name="Detter J.C."/>
            <person name="Bruce D."/>
            <person name="Brettin T.S."/>
            <person name="Colwell R."/>
            <person name="Huq A."/>
            <person name="Grim C.J."/>
            <person name="Hasan N.A."/>
            <person name="Vonstein V."/>
            <person name="Bartels D."/>
        </authorList>
    </citation>
    <scope>NUCLEOTIDE SEQUENCE</scope>
    <source>
        <strain evidence="1">EX25</strain>
    </source>
</reference>
<organism evidence="1 2">
    <name type="scientific">Vibrio antiquarius (strain Ex25)</name>
    <dbReference type="NCBI Taxonomy" id="150340"/>
    <lineage>
        <taxon>Bacteria</taxon>
        <taxon>Pseudomonadati</taxon>
        <taxon>Pseudomonadota</taxon>
        <taxon>Gammaproteobacteria</taxon>
        <taxon>Vibrionales</taxon>
        <taxon>Vibrionaceae</taxon>
        <taxon>Vibrio</taxon>
        <taxon>Vibrio diabolicus subgroup</taxon>
    </lineage>
</organism>
<sequence length="41" mass="4722">MEHPLCDSDVLRASVQPFLFDKYQVLTQSNTGELIIFNTNH</sequence>
<evidence type="ECO:0000313" key="2">
    <source>
        <dbReference type="Proteomes" id="UP000002571"/>
    </source>
</evidence>